<feature type="region of interest" description="Disordered" evidence="1">
    <location>
        <begin position="48"/>
        <end position="76"/>
    </location>
</feature>
<keyword evidence="2" id="KW-1133">Transmembrane helix</keyword>
<sequence>MDSGTPGYEDEGYAEAYWRRRALALGAVLLVVGGVAWSCMGGAEEPPVHKAAGTGSASPSPSGAKPGPVVAASGSPSATDPLVLPTITYTATVTATVAAPRRPGDVCAKNSVVANITPTRPQFRPGERPSFRLTVVNTGELDCTFDVGAERFVTRITTGPYKIWSSAHCPAWAGSSIQLLRRGIPYATTFEWNRRRSSSGCAAGQDKVSPGEYTVRATTRGVKTPKQTFTLLAPS</sequence>
<proteinExistence type="predicted"/>
<evidence type="ECO:0000313" key="4">
    <source>
        <dbReference type="Proteomes" id="UP000272400"/>
    </source>
</evidence>
<protein>
    <recommendedName>
        <fullName evidence="5">Intracellular proteinase inhibitor BsuPI domain-containing protein</fullName>
    </recommendedName>
</protein>
<accession>A0A3N1DA15</accession>
<dbReference type="RefSeq" id="WP_123669318.1">
    <property type="nucleotide sequence ID" value="NZ_RJKE01000001.1"/>
</dbReference>
<evidence type="ECO:0000256" key="2">
    <source>
        <dbReference type="SAM" id="Phobius"/>
    </source>
</evidence>
<gene>
    <name evidence="3" type="ORF">EDD29_8073</name>
</gene>
<organism evidence="3 4">
    <name type="scientific">Actinocorallia herbida</name>
    <dbReference type="NCBI Taxonomy" id="58109"/>
    <lineage>
        <taxon>Bacteria</taxon>
        <taxon>Bacillati</taxon>
        <taxon>Actinomycetota</taxon>
        <taxon>Actinomycetes</taxon>
        <taxon>Streptosporangiales</taxon>
        <taxon>Thermomonosporaceae</taxon>
        <taxon>Actinocorallia</taxon>
    </lineage>
</organism>
<dbReference type="Proteomes" id="UP000272400">
    <property type="component" value="Unassembled WGS sequence"/>
</dbReference>
<evidence type="ECO:0000256" key="1">
    <source>
        <dbReference type="SAM" id="MobiDB-lite"/>
    </source>
</evidence>
<dbReference type="AlphaFoldDB" id="A0A3N1DA15"/>
<comment type="caution">
    <text evidence="3">The sequence shown here is derived from an EMBL/GenBank/DDBJ whole genome shotgun (WGS) entry which is preliminary data.</text>
</comment>
<keyword evidence="2" id="KW-0812">Transmembrane</keyword>
<evidence type="ECO:0008006" key="5">
    <source>
        <dbReference type="Google" id="ProtNLM"/>
    </source>
</evidence>
<feature type="compositionally biased region" description="Low complexity" evidence="1">
    <location>
        <begin position="50"/>
        <end position="68"/>
    </location>
</feature>
<feature type="transmembrane region" description="Helical" evidence="2">
    <location>
        <begin position="22"/>
        <end position="43"/>
    </location>
</feature>
<name>A0A3N1DA15_9ACTN</name>
<evidence type="ECO:0000313" key="3">
    <source>
        <dbReference type="EMBL" id="ROO90349.1"/>
    </source>
</evidence>
<dbReference type="EMBL" id="RJKE01000001">
    <property type="protein sequence ID" value="ROO90349.1"/>
    <property type="molecule type" value="Genomic_DNA"/>
</dbReference>
<dbReference type="OrthoDB" id="5189092at2"/>
<keyword evidence="4" id="KW-1185">Reference proteome</keyword>
<reference evidence="3 4" key="1">
    <citation type="submission" date="2018-11" db="EMBL/GenBank/DDBJ databases">
        <title>Sequencing the genomes of 1000 actinobacteria strains.</title>
        <authorList>
            <person name="Klenk H.-P."/>
        </authorList>
    </citation>
    <scope>NUCLEOTIDE SEQUENCE [LARGE SCALE GENOMIC DNA]</scope>
    <source>
        <strain evidence="3 4">DSM 44254</strain>
    </source>
</reference>
<keyword evidence="2" id="KW-0472">Membrane</keyword>